<evidence type="ECO:0000256" key="3">
    <source>
        <dbReference type="ARBA" id="ARBA00022692"/>
    </source>
</evidence>
<keyword evidence="4 12" id="KW-0479">Metal-binding</keyword>
<evidence type="ECO:0000256" key="5">
    <source>
        <dbReference type="ARBA" id="ARBA00022741"/>
    </source>
</evidence>
<dbReference type="GO" id="GO:0055070">
    <property type="term" value="P:copper ion homeostasis"/>
    <property type="evidence" value="ECO:0007669"/>
    <property type="project" value="TreeGrafter"/>
</dbReference>
<keyword evidence="5 12" id="KW-0547">Nucleotide-binding</keyword>
<dbReference type="Gene3D" id="2.70.150.10">
    <property type="entry name" value="Calcium-transporting ATPase, cytoplasmic transduction domain A"/>
    <property type="match status" value="1"/>
</dbReference>
<organism evidence="15 16">
    <name type="scientific">Cellulosimicrobium funkei</name>
    <dbReference type="NCBI Taxonomy" id="264251"/>
    <lineage>
        <taxon>Bacteria</taxon>
        <taxon>Bacillati</taxon>
        <taxon>Actinomycetota</taxon>
        <taxon>Actinomycetes</taxon>
        <taxon>Micrococcales</taxon>
        <taxon>Promicromonosporaceae</taxon>
        <taxon>Cellulosimicrobium</taxon>
    </lineage>
</organism>
<dbReference type="PANTHER" id="PTHR43520">
    <property type="entry name" value="ATP7, ISOFORM B"/>
    <property type="match status" value="1"/>
</dbReference>
<feature type="region of interest" description="Disordered" evidence="13">
    <location>
        <begin position="88"/>
        <end position="198"/>
    </location>
</feature>
<keyword evidence="12" id="KW-1003">Cell membrane</keyword>
<keyword evidence="3 12" id="KW-0812">Transmembrane</keyword>
<dbReference type="SUPFAM" id="SSF81653">
    <property type="entry name" value="Calcium ATPase, transduction domain A"/>
    <property type="match status" value="1"/>
</dbReference>
<dbReference type="CDD" id="cd00371">
    <property type="entry name" value="HMA"/>
    <property type="match status" value="1"/>
</dbReference>
<dbReference type="InterPro" id="IPR018303">
    <property type="entry name" value="ATPase_P-typ_P_site"/>
</dbReference>
<feature type="transmembrane region" description="Helical" evidence="12">
    <location>
        <begin position="315"/>
        <end position="333"/>
    </location>
</feature>
<dbReference type="PROSITE" id="PS50846">
    <property type="entry name" value="HMA_2"/>
    <property type="match status" value="1"/>
</dbReference>
<dbReference type="FunFam" id="2.70.150.10:FF:000002">
    <property type="entry name" value="Copper-transporting ATPase 1, putative"/>
    <property type="match status" value="1"/>
</dbReference>
<dbReference type="Gene3D" id="3.30.70.100">
    <property type="match status" value="1"/>
</dbReference>
<keyword evidence="9 12" id="KW-0472">Membrane</keyword>
<feature type="transmembrane region" description="Helical" evidence="12">
    <location>
        <begin position="901"/>
        <end position="918"/>
    </location>
</feature>
<gene>
    <name evidence="15" type="ORF">FB00_05390</name>
</gene>
<name>A0A0H2KQ95_9MICO</name>
<dbReference type="InterPro" id="IPR008250">
    <property type="entry name" value="ATPase_P-typ_transduc_dom_A_sf"/>
</dbReference>
<evidence type="ECO:0000256" key="2">
    <source>
        <dbReference type="ARBA" id="ARBA00006024"/>
    </source>
</evidence>
<dbReference type="Pfam" id="PF00403">
    <property type="entry name" value="HMA"/>
    <property type="match status" value="1"/>
</dbReference>
<feature type="transmembrane region" description="Helical" evidence="12">
    <location>
        <begin position="924"/>
        <end position="942"/>
    </location>
</feature>
<feature type="region of interest" description="Disordered" evidence="13">
    <location>
        <begin position="646"/>
        <end position="671"/>
    </location>
</feature>
<dbReference type="InterPro" id="IPR023299">
    <property type="entry name" value="ATPase_P-typ_cyto_dom_N"/>
</dbReference>
<dbReference type="GO" id="GO:0005507">
    <property type="term" value="F:copper ion binding"/>
    <property type="evidence" value="ECO:0007669"/>
    <property type="project" value="TreeGrafter"/>
</dbReference>
<keyword evidence="8 12" id="KW-1133">Transmembrane helix</keyword>
<dbReference type="InterPro" id="IPR006121">
    <property type="entry name" value="HMA_dom"/>
</dbReference>
<dbReference type="SFLD" id="SFLDF00027">
    <property type="entry name" value="p-type_atpase"/>
    <property type="match status" value="1"/>
</dbReference>
<protein>
    <recommendedName>
        <fullName evidence="11">Cation-transporting P-type ATPase B</fullName>
    </recommendedName>
</protein>
<comment type="caution">
    <text evidence="15">The sequence shown here is derived from an EMBL/GenBank/DDBJ whole genome shotgun (WGS) entry which is preliminary data.</text>
</comment>
<dbReference type="InterPro" id="IPR023214">
    <property type="entry name" value="HAD_sf"/>
</dbReference>
<dbReference type="InterPro" id="IPR023298">
    <property type="entry name" value="ATPase_P-typ_TM_dom_sf"/>
</dbReference>
<dbReference type="InterPro" id="IPR036412">
    <property type="entry name" value="HAD-like_sf"/>
</dbReference>
<evidence type="ECO:0000256" key="10">
    <source>
        <dbReference type="ARBA" id="ARBA00049360"/>
    </source>
</evidence>
<feature type="transmembrane region" description="Helical" evidence="12">
    <location>
        <begin position="230"/>
        <end position="247"/>
    </location>
</feature>
<evidence type="ECO:0000256" key="1">
    <source>
        <dbReference type="ARBA" id="ARBA00004651"/>
    </source>
</evidence>
<feature type="transmembrane region" description="Helical" evidence="12">
    <location>
        <begin position="267"/>
        <end position="288"/>
    </location>
</feature>
<comment type="catalytic activity">
    <reaction evidence="10">
        <text>ATP + H2O = ADP + phosphate + H(+)</text>
        <dbReference type="Rhea" id="RHEA:13065"/>
        <dbReference type="ChEBI" id="CHEBI:15377"/>
        <dbReference type="ChEBI" id="CHEBI:15378"/>
        <dbReference type="ChEBI" id="CHEBI:30616"/>
        <dbReference type="ChEBI" id="CHEBI:43474"/>
        <dbReference type="ChEBI" id="CHEBI:456216"/>
    </reaction>
</comment>
<dbReference type="SUPFAM" id="SSF56784">
    <property type="entry name" value="HAD-like"/>
    <property type="match status" value="1"/>
</dbReference>
<dbReference type="PRINTS" id="PR00119">
    <property type="entry name" value="CATATPASE"/>
</dbReference>
<dbReference type="PROSITE" id="PS01047">
    <property type="entry name" value="HMA_1"/>
    <property type="match status" value="1"/>
</dbReference>
<dbReference type="SUPFAM" id="SSF81665">
    <property type="entry name" value="Calcium ATPase, transmembrane domain M"/>
    <property type="match status" value="1"/>
</dbReference>
<dbReference type="FunFam" id="3.30.70.100:FF:000005">
    <property type="entry name" value="Copper-exporting P-type ATPase A"/>
    <property type="match status" value="1"/>
</dbReference>
<dbReference type="PATRIC" id="fig|264251.5.peg.1106"/>
<dbReference type="SFLD" id="SFLDG00002">
    <property type="entry name" value="C1.7:_P-type_atpase_like"/>
    <property type="match status" value="1"/>
</dbReference>
<dbReference type="AlphaFoldDB" id="A0A0H2KQ95"/>
<evidence type="ECO:0000256" key="9">
    <source>
        <dbReference type="ARBA" id="ARBA00023136"/>
    </source>
</evidence>
<feature type="transmembrane region" description="Helical" evidence="12">
    <location>
        <begin position="206"/>
        <end position="224"/>
    </location>
</feature>
<dbReference type="NCBIfam" id="TIGR01494">
    <property type="entry name" value="ATPase_P-type"/>
    <property type="match status" value="2"/>
</dbReference>
<dbReference type="EMBL" id="JNBQ01000003">
    <property type="protein sequence ID" value="KLN35721.1"/>
    <property type="molecule type" value="Genomic_DNA"/>
</dbReference>
<feature type="compositionally biased region" description="Polar residues" evidence="13">
    <location>
        <begin position="99"/>
        <end position="120"/>
    </location>
</feature>
<dbReference type="CDD" id="cd02094">
    <property type="entry name" value="P-type_ATPase_Cu-like"/>
    <property type="match status" value="1"/>
</dbReference>
<feature type="transmembrane region" description="Helical" evidence="12">
    <location>
        <begin position="508"/>
        <end position="535"/>
    </location>
</feature>
<dbReference type="InterPro" id="IPR027256">
    <property type="entry name" value="P-typ_ATPase_IB"/>
</dbReference>
<dbReference type="SFLD" id="SFLDS00003">
    <property type="entry name" value="Haloacid_Dehalogenase"/>
    <property type="match status" value="1"/>
</dbReference>
<proteinExistence type="inferred from homology"/>
<dbReference type="InterPro" id="IPR036163">
    <property type="entry name" value="HMA_dom_sf"/>
</dbReference>
<dbReference type="Pfam" id="PF00122">
    <property type="entry name" value="E1-E2_ATPase"/>
    <property type="match status" value="1"/>
</dbReference>
<dbReference type="STRING" id="264251.FB00_05390"/>
<dbReference type="SUPFAM" id="SSF55008">
    <property type="entry name" value="HMA, heavy metal-associated domain"/>
    <property type="match status" value="1"/>
</dbReference>
<dbReference type="PANTHER" id="PTHR43520:SF8">
    <property type="entry name" value="P-TYPE CU(+) TRANSPORTER"/>
    <property type="match status" value="1"/>
</dbReference>
<dbReference type="PROSITE" id="PS01229">
    <property type="entry name" value="COF_2"/>
    <property type="match status" value="1"/>
</dbReference>
<dbReference type="GO" id="GO:0005886">
    <property type="term" value="C:plasma membrane"/>
    <property type="evidence" value="ECO:0007669"/>
    <property type="project" value="UniProtKB-SubCell"/>
</dbReference>
<feature type="region of interest" description="Disordered" evidence="13">
    <location>
        <begin position="592"/>
        <end position="612"/>
    </location>
</feature>
<dbReference type="InterPro" id="IPR044492">
    <property type="entry name" value="P_typ_ATPase_HD_dom"/>
</dbReference>
<dbReference type="InterPro" id="IPR059000">
    <property type="entry name" value="ATPase_P-type_domA"/>
</dbReference>
<comment type="subcellular location">
    <subcellularLocation>
        <location evidence="1">Cell membrane</location>
        <topology evidence="1">Multi-pass membrane protein</topology>
    </subcellularLocation>
</comment>
<evidence type="ECO:0000256" key="13">
    <source>
        <dbReference type="SAM" id="MobiDB-lite"/>
    </source>
</evidence>
<dbReference type="GO" id="GO:0005524">
    <property type="term" value="F:ATP binding"/>
    <property type="evidence" value="ECO:0007669"/>
    <property type="project" value="UniProtKB-UniRule"/>
</dbReference>
<evidence type="ECO:0000256" key="12">
    <source>
        <dbReference type="RuleBase" id="RU362081"/>
    </source>
</evidence>
<dbReference type="PRINTS" id="PR00942">
    <property type="entry name" value="CUATPASEI"/>
</dbReference>
<dbReference type="GO" id="GO:0016887">
    <property type="term" value="F:ATP hydrolysis activity"/>
    <property type="evidence" value="ECO:0007669"/>
    <property type="project" value="InterPro"/>
</dbReference>
<evidence type="ECO:0000256" key="8">
    <source>
        <dbReference type="ARBA" id="ARBA00022989"/>
    </source>
</evidence>
<evidence type="ECO:0000256" key="6">
    <source>
        <dbReference type="ARBA" id="ARBA00022840"/>
    </source>
</evidence>
<evidence type="ECO:0000256" key="7">
    <source>
        <dbReference type="ARBA" id="ARBA00022967"/>
    </source>
</evidence>
<feature type="domain" description="HMA" evidence="14">
    <location>
        <begin position="24"/>
        <end position="88"/>
    </location>
</feature>
<comment type="similarity">
    <text evidence="2 12">Belongs to the cation transport ATPase (P-type) (TC 3.A.3) family. Type IB subfamily.</text>
</comment>
<dbReference type="GO" id="GO:0043682">
    <property type="term" value="F:P-type divalent copper transporter activity"/>
    <property type="evidence" value="ECO:0007669"/>
    <property type="project" value="TreeGrafter"/>
</dbReference>
<dbReference type="PROSITE" id="PS00154">
    <property type="entry name" value="ATPASE_E1_E2"/>
    <property type="match status" value="1"/>
</dbReference>
<evidence type="ECO:0000256" key="11">
    <source>
        <dbReference type="ARBA" id="ARBA00074171"/>
    </source>
</evidence>
<reference evidence="15 16" key="1">
    <citation type="submission" date="2014-05" db="EMBL/GenBank/DDBJ databases">
        <title>Cellulosimicrobium funkei U11 genome.</title>
        <authorList>
            <person name="Hu C."/>
            <person name="Gong Y."/>
            <person name="Wan W."/>
            <person name="Jiang M."/>
        </authorList>
    </citation>
    <scope>NUCLEOTIDE SEQUENCE [LARGE SCALE GENOMIC DNA]</scope>
    <source>
        <strain evidence="15 16">U11</strain>
    </source>
</reference>
<keyword evidence="6 12" id="KW-0067">ATP-binding</keyword>
<sequence length="948" mass="96421">MTAQPTPTPTAAAPPGDVDGRPFAEVDLAIEGMTCASCVARVEKRLNRVDGVTATVNLPLESAHVVLASDVTDADLVAAVEKAGYTARVTTRRDHAPTDQGSTSRDQGSTSRDQGSTSVDHGSPSADRGETAAEPTEQPSNPQATREGETAAEAAGWPEDAKGVAGLAGGARGTRAPDGSPSTSGHPAAGPDPGPRDRGAVLLQRLRVAAVLTVPVVAVSMIPALQFTGWQWVVAALALPVVTWGAWPFHTAAFRAARHGASTMDTLVSLGVVAATLWSLWALLLGGAGELGMRMQPTLIPSRDHGAGSGGTPELYFEVAAVVTTFLLAGRYAEHRSKRRAGDALRSLLELGAKDAERVALGPDGSPRTGADGARVTERVPVADLAVGDVFVVRPGEKVATDGVVLEGSSAVDTSLLTGEPVPLDVGPGDDVTGATVNAAGALLVRATRVGEETTLAQIGRLVTQAQTGKAPVQRLADRISAVFVPVVLVLAVATLVGWLLAGAGTQFAFTAAVAVLIIACPCALGLATPTALLVGTGRGAQLGVLIKGPEILESTRRVDTVVLDKTGTVTQGAMALEAVVTPSGTVPLDALSADGRAPARRDADTSRQDDARDALRHAAAVETLSEHPIARAIAAAARDLAAPRTVSVPPVPETQDATSAVPAPQDAGASPGVGADGVVIGSLQAFDFRSAPGGGVEAVVRTAHSGLSLGEGGGLTARRVLVGQPSWLAREGVASDPALDEAFATAEATGASAVVVAWDGRARAVLVLRDPVKPTSAEAVAELKDLGLRPYLLTGDGEGAAREAARAVGIAETDVVARVLPDQKVDVVARLQREGRVVAMVGDGVNDAAALATADLGLAMGTGTDVAIEASDLTLVRGDLRSAATAIRLSRRTLRVIQQNLFWAFAYNVAAIPLAAAGLLNPMIAGAAMAASSVLVVGNSLRLRRAA</sequence>
<dbReference type="Gene3D" id="3.40.1110.10">
    <property type="entry name" value="Calcium-transporting ATPase, cytoplasmic domain N"/>
    <property type="match status" value="1"/>
</dbReference>
<accession>A0A0H2KQ95</accession>
<dbReference type="InterPro" id="IPR017969">
    <property type="entry name" value="Heavy-metal-associated_CS"/>
</dbReference>
<evidence type="ECO:0000256" key="4">
    <source>
        <dbReference type="ARBA" id="ARBA00022723"/>
    </source>
</evidence>
<feature type="transmembrane region" description="Helical" evidence="12">
    <location>
        <begin position="480"/>
        <end position="502"/>
    </location>
</feature>
<keyword evidence="7" id="KW-1278">Translocase</keyword>
<dbReference type="Gene3D" id="3.40.50.1000">
    <property type="entry name" value="HAD superfamily/HAD-like"/>
    <property type="match status" value="1"/>
</dbReference>
<dbReference type="Pfam" id="PF00702">
    <property type="entry name" value="Hydrolase"/>
    <property type="match status" value="1"/>
</dbReference>
<keyword evidence="16" id="KW-1185">Reference proteome</keyword>
<dbReference type="NCBIfam" id="TIGR01525">
    <property type="entry name" value="ATPase-IB_hvy"/>
    <property type="match status" value="1"/>
</dbReference>
<evidence type="ECO:0000259" key="14">
    <source>
        <dbReference type="PROSITE" id="PS50846"/>
    </source>
</evidence>
<dbReference type="InterPro" id="IPR001757">
    <property type="entry name" value="P_typ_ATPase"/>
</dbReference>
<feature type="compositionally biased region" description="Basic and acidic residues" evidence="13">
    <location>
        <begin position="598"/>
        <end position="612"/>
    </location>
</feature>
<evidence type="ECO:0000313" key="16">
    <source>
        <dbReference type="Proteomes" id="UP000035265"/>
    </source>
</evidence>
<evidence type="ECO:0000313" key="15">
    <source>
        <dbReference type="EMBL" id="KLN35721.1"/>
    </source>
</evidence>
<dbReference type="Proteomes" id="UP000035265">
    <property type="component" value="Unassembled WGS sequence"/>
</dbReference>